<dbReference type="SMART" id="SM00382">
    <property type="entry name" value="AAA"/>
    <property type="match status" value="2"/>
</dbReference>
<dbReference type="Pfam" id="PF00005">
    <property type="entry name" value="ABC_tran"/>
    <property type="match status" value="2"/>
</dbReference>
<reference evidence="6 7" key="1">
    <citation type="submission" date="2017-02" db="EMBL/GenBank/DDBJ databases">
        <authorList>
            <person name="Peterson S.W."/>
        </authorList>
    </citation>
    <scope>NUCLEOTIDE SEQUENCE [LARGE SCALE GENOMIC DNA]</scope>
    <source>
        <strain evidence="6 7">B Ar 00.02</strain>
    </source>
</reference>
<protein>
    <submittedName>
        <fullName evidence="6">ATPase component NikO of energizing module of nickel ECF transporter</fullName>
    </submittedName>
</protein>
<dbReference type="GO" id="GO:0016887">
    <property type="term" value="F:ATP hydrolysis activity"/>
    <property type="evidence" value="ECO:0007669"/>
    <property type="project" value="InterPro"/>
</dbReference>
<dbReference type="PROSITE" id="PS50893">
    <property type="entry name" value="ABC_TRANSPORTER_2"/>
    <property type="match status" value="2"/>
</dbReference>
<dbReference type="SUPFAM" id="SSF52540">
    <property type="entry name" value="P-loop containing nucleoside triphosphate hydrolases"/>
    <property type="match status" value="2"/>
</dbReference>
<evidence type="ECO:0000256" key="3">
    <source>
        <dbReference type="ARBA" id="ARBA00022741"/>
    </source>
</evidence>
<dbReference type="CDD" id="cd03225">
    <property type="entry name" value="ABC_cobalt_CbiO_domain1"/>
    <property type="match status" value="2"/>
</dbReference>
<accession>A0A1R4GAJ1</accession>
<dbReference type="GO" id="GO:0042626">
    <property type="term" value="F:ATPase-coupled transmembrane transporter activity"/>
    <property type="evidence" value="ECO:0007669"/>
    <property type="project" value="TreeGrafter"/>
</dbReference>
<dbReference type="InterPro" id="IPR027417">
    <property type="entry name" value="P-loop_NTPase"/>
</dbReference>
<evidence type="ECO:0000256" key="2">
    <source>
        <dbReference type="ARBA" id="ARBA00022448"/>
    </source>
</evidence>
<keyword evidence="7" id="KW-1185">Reference proteome</keyword>
<evidence type="ECO:0000313" key="6">
    <source>
        <dbReference type="EMBL" id="SJM65022.1"/>
    </source>
</evidence>
<dbReference type="InterPro" id="IPR017871">
    <property type="entry name" value="ABC_transporter-like_CS"/>
</dbReference>
<dbReference type="EMBL" id="FUHW01000032">
    <property type="protein sequence ID" value="SJM65022.1"/>
    <property type="molecule type" value="Genomic_DNA"/>
</dbReference>
<dbReference type="Proteomes" id="UP000195913">
    <property type="component" value="Unassembled WGS sequence"/>
</dbReference>
<evidence type="ECO:0000256" key="1">
    <source>
        <dbReference type="ARBA" id="ARBA00005417"/>
    </source>
</evidence>
<gene>
    <name evidence="6" type="ORF">FM101_08975</name>
</gene>
<dbReference type="Gene3D" id="3.40.50.300">
    <property type="entry name" value="P-loop containing nucleotide triphosphate hydrolases"/>
    <property type="match status" value="2"/>
</dbReference>
<dbReference type="GO" id="GO:0043190">
    <property type="term" value="C:ATP-binding cassette (ABC) transporter complex"/>
    <property type="evidence" value="ECO:0007669"/>
    <property type="project" value="TreeGrafter"/>
</dbReference>
<organism evidence="6 7">
    <name type="scientific">Arthrobacter rhombi</name>
    <dbReference type="NCBI Taxonomy" id="71253"/>
    <lineage>
        <taxon>Bacteria</taxon>
        <taxon>Bacillati</taxon>
        <taxon>Actinomycetota</taxon>
        <taxon>Actinomycetes</taxon>
        <taxon>Micrococcales</taxon>
        <taxon>Micrococcaceae</taxon>
        <taxon>Arthrobacter</taxon>
    </lineage>
</organism>
<dbReference type="InterPro" id="IPR050095">
    <property type="entry name" value="ECF_ABC_transporter_ATP-bd"/>
</dbReference>
<proteinExistence type="inferred from homology"/>
<evidence type="ECO:0000256" key="4">
    <source>
        <dbReference type="ARBA" id="ARBA00022840"/>
    </source>
</evidence>
<evidence type="ECO:0000313" key="7">
    <source>
        <dbReference type="Proteomes" id="UP000195913"/>
    </source>
</evidence>
<dbReference type="InterPro" id="IPR015856">
    <property type="entry name" value="ABC_transpr_CbiO/EcfA_su"/>
</dbReference>
<keyword evidence="4" id="KW-0067">ATP-binding</keyword>
<keyword evidence="2" id="KW-0813">Transport</keyword>
<feature type="domain" description="ABC transporter" evidence="5">
    <location>
        <begin position="1"/>
        <end position="234"/>
    </location>
</feature>
<evidence type="ECO:0000259" key="5">
    <source>
        <dbReference type="PROSITE" id="PS50893"/>
    </source>
</evidence>
<feature type="domain" description="ABC transporter" evidence="5">
    <location>
        <begin position="285"/>
        <end position="513"/>
    </location>
</feature>
<dbReference type="PROSITE" id="PS00211">
    <property type="entry name" value="ABC_TRANSPORTER_1"/>
    <property type="match status" value="1"/>
</dbReference>
<dbReference type="InterPro" id="IPR003439">
    <property type="entry name" value="ABC_transporter-like_ATP-bd"/>
</dbReference>
<comment type="similarity">
    <text evidence="1">Belongs to the ABC transporter superfamily.</text>
</comment>
<keyword evidence="3" id="KW-0547">Nucleotide-binding</keyword>
<dbReference type="InterPro" id="IPR003593">
    <property type="entry name" value="AAA+_ATPase"/>
</dbReference>
<name>A0A1R4GAJ1_9MICC</name>
<dbReference type="PANTHER" id="PTHR43553">
    <property type="entry name" value="HEAVY METAL TRANSPORTER"/>
    <property type="match status" value="1"/>
</dbReference>
<dbReference type="AlphaFoldDB" id="A0A1R4GAJ1"/>
<dbReference type="GO" id="GO:0005524">
    <property type="term" value="F:ATP binding"/>
    <property type="evidence" value="ECO:0007669"/>
    <property type="project" value="UniProtKB-KW"/>
</dbReference>
<sequence>MPVLDRVTLSLEAGEQVIILGPSGAGKSTLLNLMTGVIPHSVAARFTGRVLVAGQDTAHTGVAELSRTVGVLAQDPESAMCMPDVQREIALPLENHAVPPRQIEGLIDEVLEQVNGASLKDRSTRQLSGGQGQRVALAASLVVEPPVLLLDEPTSMLDAEGISSVRRSIDRAVHDRGPAVVLVEHRIDEYAGADGVAGLPGRAIVLDAEGALIADGPTRTVLKQSARQLVDAGCWTPLETELQAACGTEGGLASPIVREELLHWAEGQPTVPQPTQATDSVVLSARGLSITRAPIPARKRRREPAVISPQLEGIDLELRSGEIVALLGANGTGKTSLLLALAGLLQPLAGTISGDRPGLVFQNPEHQFVATTVREEVGHGLPALINGRPAQEKIDDLLAEHRLTHLAASNPFRLSGGEKRRLSVAAMLAHSRNVLLADEPGYGLDRKATISMMGAFRDAAADGQSILFSSHDLRSVASLAHRGIVIAEGTIIADGPIFDVLGDRDVLARAGIVLPPLLDWLLGLGKSPEQIKNILDALDREVAPAARMQVPS</sequence>